<feature type="compositionally biased region" description="Acidic residues" evidence="1">
    <location>
        <begin position="206"/>
        <end position="216"/>
    </location>
</feature>
<accession>A0A6C0B1J2</accession>
<proteinExistence type="predicted"/>
<dbReference type="InterPro" id="IPR043913">
    <property type="entry name" value="DUF5764"/>
</dbReference>
<dbReference type="Pfam" id="PF19068">
    <property type="entry name" value="DUF5764"/>
    <property type="match status" value="1"/>
</dbReference>
<evidence type="ECO:0000313" key="2">
    <source>
        <dbReference type="EMBL" id="QHS86095.1"/>
    </source>
</evidence>
<protein>
    <submittedName>
        <fullName evidence="2">Uncharacterized protein</fullName>
    </submittedName>
</protein>
<name>A0A6C0B1J2_9ZZZZ</name>
<feature type="compositionally biased region" description="Basic and acidic residues" evidence="1">
    <location>
        <begin position="235"/>
        <end position="251"/>
    </location>
</feature>
<feature type="region of interest" description="Disordered" evidence="1">
    <location>
        <begin position="206"/>
        <end position="251"/>
    </location>
</feature>
<evidence type="ECO:0000256" key="1">
    <source>
        <dbReference type="SAM" id="MobiDB-lite"/>
    </source>
</evidence>
<dbReference type="AlphaFoldDB" id="A0A6C0B1J2"/>
<organism evidence="2">
    <name type="scientific">viral metagenome</name>
    <dbReference type="NCBI Taxonomy" id="1070528"/>
    <lineage>
        <taxon>unclassified sequences</taxon>
        <taxon>metagenomes</taxon>
        <taxon>organismal metagenomes</taxon>
    </lineage>
</organism>
<sequence>MSETEVAKVQLREHLATLLVPRLAEGFWSVHDSAKQLCERNKQHDEILRTFQNMVTKIPDWSDNTLAEEVERVLKVSKCAYMDDLLMGVFLAYMKSFAALQYRGASSQVRVEFERPNVTKFIHELYKHSARKLWQVAYLFKTSGVPSEQQAKNRQEIEQVIYKTIDDVVRSFLPWEVIAKSYFSEPPAEDKPAPPPASKSVIFEDLPDEEESEEEENRPRSLSFIEKPEEEDDDKLSFTDLDEKMKPDEVKEVQIPEVDLMAELETKAEGDGLVLNL</sequence>
<dbReference type="EMBL" id="MN739051">
    <property type="protein sequence ID" value="QHS86095.1"/>
    <property type="molecule type" value="Genomic_DNA"/>
</dbReference>
<reference evidence="2" key="1">
    <citation type="journal article" date="2020" name="Nature">
        <title>Giant virus diversity and host interactions through global metagenomics.</title>
        <authorList>
            <person name="Schulz F."/>
            <person name="Roux S."/>
            <person name="Paez-Espino D."/>
            <person name="Jungbluth S."/>
            <person name="Walsh D.A."/>
            <person name="Denef V.J."/>
            <person name="McMahon K.D."/>
            <person name="Konstantinidis K.T."/>
            <person name="Eloe-Fadrosh E.A."/>
            <person name="Kyrpides N.C."/>
            <person name="Woyke T."/>
        </authorList>
    </citation>
    <scope>NUCLEOTIDE SEQUENCE</scope>
    <source>
        <strain evidence="2">GVMAG-M-3300009185-7</strain>
    </source>
</reference>